<dbReference type="AlphaFoldDB" id="A0A6B2K0D0"/>
<accession>A0A6B2K0D0</accession>
<feature type="region of interest" description="Disordered" evidence="1">
    <location>
        <begin position="23"/>
        <end position="43"/>
    </location>
</feature>
<dbReference type="InterPro" id="IPR021074">
    <property type="entry name" value="Formate_DH_dsu"/>
</dbReference>
<reference evidence="2 3" key="1">
    <citation type="submission" date="2020-02" db="EMBL/GenBank/DDBJ databases">
        <title>Pseudoroseicyclus tamarix, sp. nov., isolated from offshore sediment of a Tamarix chinensis forest.</title>
        <authorList>
            <person name="Gai Y."/>
        </authorList>
    </citation>
    <scope>NUCLEOTIDE SEQUENCE [LARGE SCALE GENOMIC DNA]</scope>
    <source>
        <strain evidence="2 3">CLL3-39</strain>
    </source>
</reference>
<protein>
    <submittedName>
        <fullName evidence="2">Formate dehydrogenase subunit delta</fullName>
    </submittedName>
</protein>
<keyword evidence="3" id="KW-1185">Reference proteome</keyword>
<evidence type="ECO:0000313" key="3">
    <source>
        <dbReference type="Proteomes" id="UP000474757"/>
    </source>
</evidence>
<evidence type="ECO:0000313" key="2">
    <source>
        <dbReference type="EMBL" id="NDV01904.1"/>
    </source>
</evidence>
<name>A0A6B2K0D0_9RHOB</name>
<comment type="caution">
    <text evidence="2">The sequence shown here is derived from an EMBL/GenBank/DDBJ whole genome shotgun (WGS) entry which is preliminary data.</text>
</comment>
<dbReference type="Pfam" id="PF11390">
    <property type="entry name" value="FdsD"/>
    <property type="match status" value="1"/>
</dbReference>
<proteinExistence type="predicted"/>
<dbReference type="EMBL" id="JAAGAB010000003">
    <property type="protein sequence ID" value="NDV01904.1"/>
    <property type="molecule type" value="Genomic_DNA"/>
</dbReference>
<sequence>MQGENKQAEKLVRMTNQIATFFATQPSGDPAERTAGHLRDTWSPQMRRDLKAILAEGGEGLSPVAKDAAGRLA</sequence>
<evidence type="ECO:0000256" key="1">
    <source>
        <dbReference type="SAM" id="MobiDB-lite"/>
    </source>
</evidence>
<organism evidence="2 3">
    <name type="scientific">Pseudoroseicyclus tamaricis</name>
    <dbReference type="NCBI Taxonomy" id="2705421"/>
    <lineage>
        <taxon>Bacteria</taxon>
        <taxon>Pseudomonadati</taxon>
        <taxon>Pseudomonadota</taxon>
        <taxon>Alphaproteobacteria</taxon>
        <taxon>Rhodobacterales</taxon>
        <taxon>Paracoccaceae</taxon>
        <taxon>Pseudoroseicyclus</taxon>
    </lineage>
</organism>
<gene>
    <name evidence="2" type="ORF">GZA08_13105</name>
</gene>
<dbReference type="Proteomes" id="UP000474757">
    <property type="component" value="Unassembled WGS sequence"/>
</dbReference>
<dbReference type="RefSeq" id="WP_163894368.1">
    <property type="nucleotide sequence ID" value="NZ_JAAFYS010000003.1"/>
</dbReference>
<feature type="compositionally biased region" description="Basic and acidic residues" evidence="1">
    <location>
        <begin position="30"/>
        <end position="43"/>
    </location>
</feature>